<keyword evidence="2" id="KW-1133">Transmembrane helix</keyword>
<organism evidence="3 4">
    <name type="scientific">Caenispirillum bisanense</name>
    <dbReference type="NCBI Taxonomy" id="414052"/>
    <lineage>
        <taxon>Bacteria</taxon>
        <taxon>Pseudomonadati</taxon>
        <taxon>Pseudomonadota</taxon>
        <taxon>Alphaproteobacteria</taxon>
        <taxon>Rhodospirillales</taxon>
        <taxon>Novispirillaceae</taxon>
        <taxon>Caenispirillum</taxon>
    </lineage>
</organism>
<keyword evidence="2" id="KW-0472">Membrane</keyword>
<reference evidence="3 4" key="1">
    <citation type="submission" date="2017-09" db="EMBL/GenBank/DDBJ databases">
        <authorList>
            <person name="Ehlers B."/>
            <person name="Leendertz F.H."/>
        </authorList>
    </citation>
    <scope>NUCLEOTIDE SEQUENCE [LARGE SCALE GENOMIC DNA]</scope>
    <source>
        <strain evidence="3 4">USBA 140</strain>
    </source>
</reference>
<feature type="compositionally biased region" description="Basic and acidic residues" evidence="1">
    <location>
        <begin position="77"/>
        <end position="95"/>
    </location>
</feature>
<feature type="transmembrane region" description="Helical" evidence="2">
    <location>
        <begin position="45"/>
        <end position="66"/>
    </location>
</feature>
<name>A0A286GI83_9PROT</name>
<proteinExistence type="predicted"/>
<feature type="region of interest" description="Disordered" evidence="1">
    <location>
        <begin position="77"/>
        <end position="137"/>
    </location>
</feature>
<dbReference type="AlphaFoldDB" id="A0A286GI83"/>
<feature type="compositionally biased region" description="Low complexity" evidence="1">
    <location>
        <begin position="105"/>
        <end position="137"/>
    </location>
</feature>
<evidence type="ECO:0000313" key="4">
    <source>
        <dbReference type="Proteomes" id="UP000219621"/>
    </source>
</evidence>
<evidence type="ECO:0000256" key="2">
    <source>
        <dbReference type="SAM" id="Phobius"/>
    </source>
</evidence>
<dbReference type="Proteomes" id="UP000219621">
    <property type="component" value="Unassembled WGS sequence"/>
</dbReference>
<sequence length="137" mass="13999">MTMHRLTPLKGSGWHRLGLLMAVGFLPVTAMLWTTDSFGGGDIGITSAVIFYLSALVLSGLLGLAMPWAMKGFAVRAHGEGDEREEDERPHRREAPGGAAGHGPAGHAPAHGPAHAPAAAGAHAAPARGGHAPAGHK</sequence>
<keyword evidence="2" id="KW-0812">Transmembrane</keyword>
<protein>
    <submittedName>
        <fullName evidence="3">Uncharacterized protein</fullName>
    </submittedName>
</protein>
<evidence type="ECO:0000313" key="3">
    <source>
        <dbReference type="EMBL" id="SOD95182.1"/>
    </source>
</evidence>
<feature type="transmembrane region" description="Helical" evidence="2">
    <location>
        <begin position="12"/>
        <end position="33"/>
    </location>
</feature>
<dbReference type="EMBL" id="OCNJ01000004">
    <property type="protein sequence ID" value="SOD95182.1"/>
    <property type="molecule type" value="Genomic_DNA"/>
</dbReference>
<evidence type="ECO:0000256" key="1">
    <source>
        <dbReference type="SAM" id="MobiDB-lite"/>
    </source>
</evidence>
<dbReference type="OrthoDB" id="7359601at2"/>
<accession>A0A286GI83</accession>
<dbReference type="RefSeq" id="WP_097279209.1">
    <property type="nucleotide sequence ID" value="NZ_OCNJ01000004.1"/>
</dbReference>
<gene>
    <name evidence="3" type="ORF">SAMN05421508_104253</name>
</gene>
<keyword evidence="4" id="KW-1185">Reference proteome</keyword>